<dbReference type="GO" id="GO:0030170">
    <property type="term" value="F:pyridoxal phosphate binding"/>
    <property type="evidence" value="ECO:0007669"/>
    <property type="project" value="InterPro"/>
</dbReference>
<evidence type="ECO:0000256" key="6">
    <source>
        <dbReference type="ARBA" id="ARBA00023235"/>
    </source>
</evidence>
<evidence type="ECO:0000313" key="8">
    <source>
        <dbReference type="EMBL" id="SVA10500.1"/>
    </source>
</evidence>
<dbReference type="FunFam" id="3.40.640.10:FF:000021">
    <property type="entry name" value="Glutamate-1-semialdehyde 2,1-aminomutase"/>
    <property type="match status" value="1"/>
</dbReference>
<dbReference type="EMBL" id="UINC01003938">
    <property type="protein sequence ID" value="SVA10500.1"/>
    <property type="molecule type" value="Genomic_DNA"/>
</dbReference>
<name>A0A381T2R0_9ZZZZ</name>
<evidence type="ECO:0000256" key="7">
    <source>
        <dbReference type="ARBA" id="ARBA00023244"/>
    </source>
</evidence>
<reference evidence="8" key="1">
    <citation type="submission" date="2018-05" db="EMBL/GenBank/DDBJ databases">
        <authorList>
            <person name="Lanie J.A."/>
            <person name="Ng W.-L."/>
            <person name="Kazmierczak K.M."/>
            <person name="Andrzejewski T.M."/>
            <person name="Davidsen T.M."/>
            <person name="Wayne K.J."/>
            <person name="Tettelin H."/>
            <person name="Glass J.I."/>
            <person name="Rusch D."/>
            <person name="Podicherti R."/>
            <person name="Tsui H.-C.T."/>
            <person name="Winkler M.E."/>
        </authorList>
    </citation>
    <scope>NUCLEOTIDE SEQUENCE</scope>
</reference>
<dbReference type="EC" id="5.4.3.8" evidence="4"/>
<dbReference type="GO" id="GO:0042286">
    <property type="term" value="F:glutamate-1-semialdehyde 2,1-aminomutase activity"/>
    <property type="evidence" value="ECO:0007669"/>
    <property type="project" value="UniProtKB-EC"/>
</dbReference>
<dbReference type="SUPFAM" id="SSF53383">
    <property type="entry name" value="PLP-dependent transferases"/>
    <property type="match status" value="1"/>
</dbReference>
<dbReference type="CDD" id="cd00610">
    <property type="entry name" value="OAT_like"/>
    <property type="match status" value="1"/>
</dbReference>
<evidence type="ECO:0000256" key="1">
    <source>
        <dbReference type="ARBA" id="ARBA00001933"/>
    </source>
</evidence>
<dbReference type="Gene3D" id="3.90.1150.10">
    <property type="entry name" value="Aspartate Aminotransferase, domain 1"/>
    <property type="match status" value="1"/>
</dbReference>
<dbReference type="AlphaFoldDB" id="A0A381T2R0"/>
<dbReference type="InterPro" id="IPR015424">
    <property type="entry name" value="PyrdxlP-dep_Trfase"/>
</dbReference>
<dbReference type="NCBIfam" id="NF041362">
    <property type="entry name" value="GntE_guanitoxin"/>
    <property type="match status" value="1"/>
</dbReference>
<gene>
    <name evidence="8" type="ORF">METZ01_LOCUS63354</name>
</gene>
<keyword evidence="6" id="KW-0413">Isomerase</keyword>
<accession>A0A381T2R0</accession>
<comment type="cofactor">
    <cofactor evidence="1">
        <name>pyridoxal 5'-phosphate</name>
        <dbReference type="ChEBI" id="CHEBI:597326"/>
    </cofactor>
</comment>
<evidence type="ECO:0000256" key="2">
    <source>
        <dbReference type="ARBA" id="ARBA00004819"/>
    </source>
</evidence>
<dbReference type="PANTHER" id="PTHR43713:SF3">
    <property type="entry name" value="GLUTAMATE-1-SEMIALDEHYDE 2,1-AMINOMUTASE 1, CHLOROPLASTIC-RELATED"/>
    <property type="match status" value="1"/>
</dbReference>
<dbReference type="InterPro" id="IPR015421">
    <property type="entry name" value="PyrdxlP-dep_Trfase_major"/>
</dbReference>
<dbReference type="GO" id="GO:0008483">
    <property type="term" value="F:transaminase activity"/>
    <property type="evidence" value="ECO:0007669"/>
    <property type="project" value="InterPro"/>
</dbReference>
<dbReference type="NCBIfam" id="NF000818">
    <property type="entry name" value="PRK00062.1"/>
    <property type="match status" value="1"/>
</dbReference>
<dbReference type="Gene3D" id="3.40.640.10">
    <property type="entry name" value="Type I PLP-dependent aspartate aminotransferase-like (Major domain)"/>
    <property type="match status" value="1"/>
</dbReference>
<dbReference type="InterPro" id="IPR049704">
    <property type="entry name" value="Aminotrans_3_PPA_site"/>
</dbReference>
<dbReference type="PANTHER" id="PTHR43713">
    <property type="entry name" value="GLUTAMATE-1-SEMIALDEHYDE 2,1-AMINOMUTASE"/>
    <property type="match status" value="1"/>
</dbReference>
<dbReference type="Pfam" id="PF00202">
    <property type="entry name" value="Aminotran_3"/>
    <property type="match status" value="1"/>
</dbReference>
<dbReference type="GO" id="GO:0006779">
    <property type="term" value="P:porphyrin-containing compound biosynthetic process"/>
    <property type="evidence" value="ECO:0007669"/>
    <property type="project" value="UniProtKB-KW"/>
</dbReference>
<dbReference type="InterPro" id="IPR005814">
    <property type="entry name" value="Aminotrans_3"/>
</dbReference>
<sequence length="436" mass="47877">MLNRERSQFIFNRAMNVLTQGVSSNFRYWGPDNTPVLKSGKGAKVWDADGNEFIDYRLGWGPIILGHADKRVNQAVTEAIENGITFAATTELEVEVAEKIVKMVPGMERLRFTNTGTEATMHALRTARGYTNKEKFIKFEGQYHGAHDYVLFSTASSPISAMGARTSPIPVQVGSGIPDKIRDYVYCLPFNDFDAVERCVKDHHGEIASMFVEPCLGNIVGIEPKDGFLSHLRTLCNEYSIVLVFDEVKTGFRLSNGGARETYGVIPDISTYAKSLGNGFPVAAFGGQKEVMDVIGGGSVTHAGTFSANGLSMAAANAVLDILSESPVLENLAKRGKKLKTGLDQVLTDAGLPHQMSGHPNIQGFLITERSVQEVRDLAYSDDAMYEAIMSNMYDRGVWAESDPREPWFLCEAHSDEIIDETLNKFQDSVQAAVHS</sequence>
<protein>
    <recommendedName>
        <fullName evidence="4">glutamate-1-semialdehyde 2,1-aminomutase</fullName>
        <ecNumber evidence="4">5.4.3.8</ecNumber>
    </recommendedName>
</protein>
<comment type="similarity">
    <text evidence="3">Belongs to the class-III pyridoxal-phosphate-dependent aminotransferase family. HemL subfamily.</text>
</comment>
<proteinExistence type="inferred from homology"/>
<keyword evidence="7" id="KW-0627">Porphyrin biosynthesis</keyword>
<organism evidence="8">
    <name type="scientific">marine metagenome</name>
    <dbReference type="NCBI Taxonomy" id="408172"/>
    <lineage>
        <taxon>unclassified sequences</taxon>
        <taxon>metagenomes</taxon>
        <taxon>ecological metagenomes</taxon>
    </lineage>
</organism>
<comment type="pathway">
    <text evidence="2">Porphyrin-containing compound metabolism; protoporphyrin-IX biosynthesis; 5-aminolevulinate from L-glutamyl-tRNA(Glu): step 2/2.</text>
</comment>
<keyword evidence="5" id="KW-0663">Pyridoxal phosphate</keyword>
<dbReference type="InterPro" id="IPR015422">
    <property type="entry name" value="PyrdxlP-dep_Trfase_small"/>
</dbReference>
<evidence type="ECO:0000256" key="4">
    <source>
        <dbReference type="ARBA" id="ARBA00012143"/>
    </source>
</evidence>
<evidence type="ECO:0000256" key="5">
    <source>
        <dbReference type="ARBA" id="ARBA00022898"/>
    </source>
</evidence>
<dbReference type="PROSITE" id="PS00600">
    <property type="entry name" value="AA_TRANSFER_CLASS_3"/>
    <property type="match status" value="1"/>
</dbReference>
<evidence type="ECO:0000256" key="3">
    <source>
        <dbReference type="ARBA" id="ARBA00008981"/>
    </source>
</evidence>